<reference evidence="5 6" key="1">
    <citation type="submission" date="2015-09" db="EMBL/GenBank/DDBJ databases">
        <authorList>
            <person name="Jackson K.R."/>
            <person name="Lunt B.L."/>
            <person name="Fisher J.N.B."/>
            <person name="Gardner A.V."/>
            <person name="Bailey M.E."/>
            <person name="Deus L.M."/>
            <person name="Earl A.S."/>
            <person name="Gibby P.D."/>
            <person name="Hartmann K.A."/>
            <person name="Liu J.E."/>
            <person name="Manci A.M."/>
            <person name="Nielsen D.A."/>
            <person name="Solomon M.B."/>
            <person name="Breakwell D.P."/>
            <person name="Burnett S.H."/>
            <person name="Grose J.H."/>
        </authorList>
    </citation>
    <scope>NUCLEOTIDE SEQUENCE [LARGE SCALE GENOMIC DNA]</scope>
    <source>
        <strain evidence="5 6">S613</strain>
    </source>
</reference>
<dbReference type="AlphaFoldDB" id="A0A0P8XJN8"/>
<dbReference type="Proteomes" id="UP000050349">
    <property type="component" value="Unassembled WGS sequence"/>
</dbReference>
<protein>
    <submittedName>
        <fullName evidence="5">Type I restriction modification DNA specificity domain protein</fullName>
    </submittedName>
</protein>
<dbReference type="InterPro" id="IPR044946">
    <property type="entry name" value="Restrct_endonuc_typeI_TRD_sf"/>
</dbReference>
<accession>A0A0P8XJN8</accession>
<evidence type="ECO:0000259" key="4">
    <source>
        <dbReference type="Pfam" id="PF01420"/>
    </source>
</evidence>
<keyword evidence="3" id="KW-0238">DNA-binding</keyword>
<dbReference type="PANTHER" id="PTHR43140:SF1">
    <property type="entry name" value="TYPE I RESTRICTION ENZYME ECOKI SPECIFICITY SUBUNIT"/>
    <property type="match status" value="1"/>
</dbReference>
<dbReference type="GO" id="GO:0003677">
    <property type="term" value="F:DNA binding"/>
    <property type="evidence" value="ECO:0007669"/>
    <property type="project" value="UniProtKB-KW"/>
</dbReference>
<dbReference type="Gene3D" id="3.90.220.20">
    <property type="entry name" value="DNA methylase specificity domains"/>
    <property type="match status" value="3"/>
</dbReference>
<dbReference type="InterPro" id="IPR000055">
    <property type="entry name" value="Restrct_endonuc_typeI_TRD"/>
</dbReference>
<dbReference type="PANTHER" id="PTHR43140">
    <property type="entry name" value="TYPE-1 RESTRICTION ENZYME ECOKI SPECIFICITY PROTEIN"/>
    <property type="match status" value="1"/>
</dbReference>
<dbReference type="EMBL" id="LJXB01000069">
    <property type="protein sequence ID" value="KPU60368.1"/>
    <property type="molecule type" value="Genomic_DNA"/>
</dbReference>
<gene>
    <name evidence="5" type="ORF">AN403_4552</name>
</gene>
<evidence type="ECO:0000256" key="1">
    <source>
        <dbReference type="ARBA" id="ARBA00010923"/>
    </source>
</evidence>
<name>A0A0P8XJN8_PSEFL</name>
<dbReference type="PATRIC" id="fig|294.162.peg.2001"/>
<feature type="domain" description="Type I restriction modification DNA specificity" evidence="4">
    <location>
        <begin position="312"/>
        <end position="431"/>
    </location>
</feature>
<dbReference type="OrthoDB" id="398435at2"/>
<dbReference type="GO" id="GO:0009307">
    <property type="term" value="P:DNA restriction-modification system"/>
    <property type="evidence" value="ECO:0007669"/>
    <property type="project" value="UniProtKB-KW"/>
</dbReference>
<evidence type="ECO:0000313" key="5">
    <source>
        <dbReference type="EMBL" id="KPU60368.1"/>
    </source>
</evidence>
<evidence type="ECO:0000256" key="2">
    <source>
        <dbReference type="ARBA" id="ARBA00022747"/>
    </source>
</evidence>
<dbReference type="RefSeq" id="WP_057397215.1">
    <property type="nucleotide sequence ID" value="NZ_LJXB01000069.1"/>
</dbReference>
<proteinExistence type="inferred from homology"/>
<sequence>MSELPKGWVEARIGDLADINPKQAFDDETEAGFVPMSHAPTNFRDKLRFEVRPWGEIRKAYTNFKNGDVIFAKVTPCFENGKAAFVEGLPNGIGAGSSEFYVLRPCSEEVSAKYLLALVKSRGFMREGAENMTGAVGLRRVPKQFVESYPVPVPPSTEQVRIAQKLDELLTQVETLKARISTILPLLKRFHKSVLAAAVSGRLTEKWRDTAGLSESGQDVIKNDEAEKLKLLNQQPELKKKKSSIQSDIDEKYIFEIPQSWSFTTWGKISEWITYGFTRPMPKSDIGVKLLTAKDVQRFSLKFIECGLTTSEAFSSLSEKDKPIKGDLLITKDGSIGRAALVHTDETFCINQSVAVCWLRSTTMNKRYLELLSNSDFTQRFVRDKAQGMAIQHLSIVDFAKCPVPVPPYAEQTEIVRQVQQLFAFAEQLEAKVAAAKARIDKLTKSILEQAFRGELVPQDPNDEPASELLARIKAQRANTPKAKRAREASA</sequence>
<dbReference type="Pfam" id="PF01420">
    <property type="entry name" value="Methylase_S"/>
    <property type="match status" value="2"/>
</dbReference>
<feature type="domain" description="Type I restriction modification DNA specificity" evidence="4">
    <location>
        <begin position="5"/>
        <end position="183"/>
    </location>
</feature>
<keyword evidence="2" id="KW-0680">Restriction system</keyword>
<dbReference type="InterPro" id="IPR051212">
    <property type="entry name" value="Type-I_RE_S_subunit"/>
</dbReference>
<organism evidence="5 6">
    <name type="scientific">Pseudomonas fluorescens</name>
    <dbReference type="NCBI Taxonomy" id="294"/>
    <lineage>
        <taxon>Bacteria</taxon>
        <taxon>Pseudomonadati</taxon>
        <taxon>Pseudomonadota</taxon>
        <taxon>Gammaproteobacteria</taxon>
        <taxon>Pseudomonadales</taxon>
        <taxon>Pseudomonadaceae</taxon>
        <taxon>Pseudomonas</taxon>
    </lineage>
</organism>
<dbReference type="CDD" id="cd17260">
    <property type="entry name" value="RMtype1_S_EcoEI-TRD1-CR1_like"/>
    <property type="match status" value="1"/>
</dbReference>
<comment type="caution">
    <text evidence="5">The sequence shown here is derived from an EMBL/GenBank/DDBJ whole genome shotgun (WGS) entry which is preliminary data.</text>
</comment>
<comment type="similarity">
    <text evidence="1">Belongs to the type-I restriction system S methylase family.</text>
</comment>
<dbReference type="SUPFAM" id="SSF116734">
    <property type="entry name" value="DNA methylase specificity domain"/>
    <property type="match status" value="2"/>
</dbReference>
<evidence type="ECO:0000313" key="6">
    <source>
        <dbReference type="Proteomes" id="UP000050349"/>
    </source>
</evidence>
<evidence type="ECO:0000256" key="3">
    <source>
        <dbReference type="ARBA" id="ARBA00023125"/>
    </source>
</evidence>
<dbReference type="REBASE" id="194921">
    <property type="entry name" value="S.PflS613ORF4551P"/>
</dbReference>